<gene>
    <name evidence="10" type="primary">DDX5</name>
    <name evidence="10" type="ORF">BN7_5242</name>
</gene>
<dbReference type="CDD" id="cd18787">
    <property type="entry name" value="SF2_C_DEAD"/>
    <property type="match status" value="1"/>
</dbReference>
<dbReference type="PROSITE" id="PS51194">
    <property type="entry name" value="HELICASE_CTER"/>
    <property type="match status" value="1"/>
</dbReference>
<dbReference type="STRING" id="1206466.K0KUN5"/>
<feature type="region of interest" description="Disordered" evidence="7">
    <location>
        <begin position="455"/>
        <end position="484"/>
    </location>
</feature>
<dbReference type="EMBL" id="CAIF01000206">
    <property type="protein sequence ID" value="CCH45657.1"/>
    <property type="molecule type" value="Genomic_DNA"/>
</dbReference>
<dbReference type="InterPro" id="IPR011545">
    <property type="entry name" value="DEAD/DEAH_box_helicase_dom"/>
</dbReference>
<evidence type="ECO:0000256" key="3">
    <source>
        <dbReference type="ARBA" id="ARBA00022801"/>
    </source>
</evidence>
<dbReference type="InterPro" id="IPR001650">
    <property type="entry name" value="Helicase_C-like"/>
</dbReference>
<comment type="catalytic activity">
    <reaction evidence="6">
        <text>ATP + H2O = ADP + phosphate + H(+)</text>
        <dbReference type="Rhea" id="RHEA:13065"/>
        <dbReference type="ChEBI" id="CHEBI:15377"/>
        <dbReference type="ChEBI" id="CHEBI:15378"/>
        <dbReference type="ChEBI" id="CHEBI:30616"/>
        <dbReference type="ChEBI" id="CHEBI:43474"/>
        <dbReference type="ChEBI" id="CHEBI:456216"/>
        <dbReference type="EC" id="3.6.4.13"/>
    </reaction>
</comment>
<evidence type="ECO:0000256" key="7">
    <source>
        <dbReference type="SAM" id="MobiDB-lite"/>
    </source>
</evidence>
<evidence type="ECO:0000256" key="6">
    <source>
        <dbReference type="ARBA" id="ARBA00047984"/>
    </source>
</evidence>
<dbReference type="Pfam" id="PF00270">
    <property type="entry name" value="DEAD"/>
    <property type="match status" value="1"/>
</dbReference>
<keyword evidence="11" id="KW-1185">Reference proteome</keyword>
<dbReference type="AlphaFoldDB" id="K0KUN5"/>
<dbReference type="GO" id="GO:0003724">
    <property type="term" value="F:RNA helicase activity"/>
    <property type="evidence" value="ECO:0007669"/>
    <property type="project" value="UniProtKB-EC"/>
</dbReference>
<dbReference type="EC" id="3.6.4.13" evidence="1"/>
<organism evidence="10 11">
    <name type="scientific">Wickerhamomyces ciferrii (strain ATCC 14091 / BCRC 22168 / CBS 111 / JCM 3599 / NBRC 0793 / NRRL Y-1031 F-60-10)</name>
    <name type="common">Yeast</name>
    <name type="synonym">Pichia ciferrii</name>
    <dbReference type="NCBI Taxonomy" id="1206466"/>
    <lineage>
        <taxon>Eukaryota</taxon>
        <taxon>Fungi</taxon>
        <taxon>Dikarya</taxon>
        <taxon>Ascomycota</taxon>
        <taxon>Saccharomycotina</taxon>
        <taxon>Saccharomycetes</taxon>
        <taxon>Phaffomycetales</taxon>
        <taxon>Wickerhamomycetaceae</taxon>
        <taxon>Wickerhamomyces</taxon>
    </lineage>
</organism>
<dbReference type="HOGENOM" id="CLU_003041_18_0_1"/>
<dbReference type="eggNOG" id="KOG0335">
    <property type="taxonomic scope" value="Eukaryota"/>
</dbReference>
<feature type="compositionally biased region" description="Basic residues" evidence="7">
    <location>
        <begin position="61"/>
        <end position="70"/>
    </location>
</feature>
<dbReference type="InterPro" id="IPR027417">
    <property type="entry name" value="P-loop_NTPase"/>
</dbReference>
<evidence type="ECO:0000259" key="8">
    <source>
        <dbReference type="PROSITE" id="PS51192"/>
    </source>
</evidence>
<dbReference type="GO" id="GO:0005524">
    <property type="term" value="F:ATP binding"/>
    <property type="evidence" value="ECO:0007669"/>
    <property type="project" value="UniProtKB-KW"/>
</dbReference>
<dbReference type="Pfam" id="PF00271">
    <property type="entry name" value="Helicase_C"/>
    <property type="match status" value="1"/>
</dbReference>
<dbReference type="InterPro" id="IPR014001">
    <property type="entry name" value="Helicase_ATP-bd"/>
</dbReference>
<keyword evidence="4 10" id="KW-0347">Helicase</keyword>
<reference evidence="10 11" key="1">
    <citation type="journal article" date="2012" name="Eukaryot. Cell">
        <title>Draft genome sequence of Wickerhamomyces ciferrii NRRL Y-1031 F-60-10.</title>
        <authorList>
            <person name="Schneider J."/>
            <person name="Andrea H."/>
            <person name="Blom J."/>
            <person name="Jaenicke S."/>
            <person name="Ruckert C."/>
            <person name="Schorsch C."/>
            <person name="Szczepanowski R."/>
            <person name="Farwick M."/>
            <person name="Goesmann A."/>
            <person name="Puhler A."/>
            <person name="Schaffer S."/>
            <person name="Tauch A."/>
            <person name="Kohler T."/>
            <person name="Brinkrolf K."/>
        </authorList>
    </citation>
    <scope>NUCLEOTIDE SEQUENCE [LARGE SCALE GENOMIC DNA]</scope>
    <source>
        <strain evidence="11">ATCC 14091 / BCRC 22168 / CBS 111 / JCM 3599 / NBRC 0793 / NRRL Y-1031 F-60-10</strain>
    </source>
</reference>
<dbReference type="GO" id="GO:0016887">
    <property type="term" value="F:ATP hydrolysis activity"/>
    <property type="evidence" value="ECO:0007669"/>
    <property type="project" value="RHEA"/>
</dbReference>
<protein>
    <recommendedName>
        <fullName evidence="1">RNA helicase</fullName>
        <ecNumber evidence="1">3.6.4.13</ecNumber>
    </recommendedName>
</protein>
<accession>K0KUN5</accession>
<evidence type="ECO:0000313" key="10">
    <source>
        <dbReference type="EMBL" id="CCH45657.1"/>
    </source>
</evidence>
<dbReference type="PROSITE" id="PS51192">
    <property type="entry name" value="HELICASE_ATP_BIND_1"/>
    <property type="match status" value="1"/>
</dbReference>
<name>K0KUN5_WICCF</name>
<sequence length="567" mass="64555">MMIRSNLLTITRPFSSTAISHAIRSNRPTFTKFNKDKSLQLPKRTGSKKRLLEQKSSSTPKPKHIRGNHKQPKEPEKLGYGEYSSLKEITHQDYHYAQNLISKIDNFEALKLLPSVRDSIVSSIKNNTILNNKNYVSPNKHEQKEDLVIKPSPIQIASIKTMAKHILKPSLSTFTIAAETGSGKTWAYMAPLIDYLKHEESNGDWERIHNKAIIRSVILVPTHELIDQVYKSAQDVYKDLGLNVFKWDRSTSYQDFSQALSKRIDILITTPGKINSIEKIRNLSNTQYVFTRTGFLVIDEADTLMDASWIQDTVHSIKKMTNLSNLVFCSATIPREFNQTIDKIFPNSIPITTPSLHKLPKTIKFQLIDAQVSPYQGSKMKALAQALYAIHKDGTEPGYEKRCIIFINEKKHIDKIAEELRQVYNHDVTTLTGELTPIERSAKIGLFINPPRKLSEVEQQETQEPEDQQDKVISDSNISIKPKKKQNHEDNLKILITTDILSRGLNFSAVRNVILYDVPNTSADLIHRSGRTGRMNQSGRVFLIIDKKAKSWVKKLPSTIRNHGLIT</sequence>
<evidence type="ECO:0000313" key="11">
    <source>
        <dbReference type="Proteomes" id="UP000009328"/>
    </source>
</evidence>
<evidence type="ECO:0000256" key="5">
    <source>
        <dbReference type="ARBA" id="ARBA00022840"/>
    </source>
</evidence>
<evidence type="ECO:0000256" key="4">
    <source>
        <dbReference type="ARBA" id="ARBA00022806"/>
    </source>
</evidence>
<dbReference type="SMART" id="SM00490">
    <property type="entry name" value="HELICc"/>
    <property type="match status" value="1"/>
</dbReference>
<keyword evidence="2" id="KW-0547">Nucleotide-binding</keyword>
<comment type="caution">
    <text evidence="10">The sequence shown here is derived from an EMBL/GenBank/DDBJ whole genome shotgun (WGS) entry which is preliminary data.</text>
</comment>
<dbReference type="SUPFAM" id="SSF52540">
    <property type="entry name" value="P-loop containing nucleoside triphosphate hydrolases"/>
    <property type="match status" value="2"/>
</dbReference>
<feature type="domain" description="Helicase C-terminal" evidence="9">
    <location>
        <begin position="382"/>
        <end position="567"/>
    </location>
</feature>
<dbReference type="SMART" id="SM00487">
    <property type="entry name" value="DEXDc"/>
    <property type="match status" value="1"/>
</dbReference>
<keyword evidence="3 10" id="KW-0378">Hydrolase</keyword>
<feature type="region of interest" description="Disordered" evidence="7">
    <location>
        <begin position="37"/>
        <end position="78"/>
    </location>
</feature>
<feature type="domain" description="Helicase ATP-binding" evidence="8">
    <location>
        <begin position="165"/>
        <end position="351"/>
    </location>
</feature>
<evidence type="ECO:0000256" key="2">
    <source>
        <dbReference type="ARBA" id="ARBA00022741"/>
    </source>
</evidence>
<keyword evidence="5" id="KW-0067">ATP-binding</keyword>
<evidence type="ECO:0000259" key="9">
    <source>
        <dbReference type="PROSITE" id="PS51194"/>
    </source>
</evidence>
<dbReference type="Gene3D" id="3.40.50.300">
    <property type="entry name" value="P-loop containing nucleotide triphosphate hydrolases"/>
    <property type="match status" value="2"/>
</dbReference>
<dbReference type="PANTHER" id="PTHR47960">
    <property type="entry name" value="DEAD-BOX ATP-DEPENDENT RNA HELICASE 50"/>
    <property type="match status" value="1"/>
</dbReference>
<dbReference type="GO" id="GO:0003676">
    <property type="term" value="F:nucleic acid binding"/>
    <property type="evidence" value="ECO:0007669"/>
    <property type="project" value="InterPro"/>
</dbReference>
<feature type="compositionally biased region" description="Acidic residues" evidence="7">
    <location>
        <begin position="458"/>
        <end position="467"/>
    </location>
</feature>
<proteinExistence type="predicted"/>
<evidence type="ECO:0000256" key="1">
    <source>
        <dbReference type="ARBA" id="ARBA00012552"/>
    </source>
</evidence>
<dbReference type="FunCoup" id="K0KUN5">
    <property type="interactions" value="139"/>
</dbReference>
<dbReference type="InParanoid" id="K0KUN5"/>
<dbReference type="Proteomes" id="UP000009328">
    <property type="component" value="Unassembled WGS sequence"/>
</dbReference>